<dbReference type="PROSITE" id="PS00908">
    <property type="entry name" value="MR_MLE_1"/>
    <property type="match status" value="1"/>
</dbReference>
<dbReference type="SUPFAM" id="SSF54826">
    <property type="entry name" value="Enolase N-terminal domain-like"/>
    <property type="match status" value="1"/>
</dbReference>
<evidence type="ECO:0000256" key="3">
    <source>
        <dbReference type="ARBA" id="ARBA00022842"/>
    </source>
</evidence>
<reference evidence="5 6" key="1">
    <citation type="submission" date="2018-11" db="EMBL/GenBank/DDBJ databases">
        <title>Sequencing the genomes of 1000 actinobacteria strains.</title>
        <authorList>
            <person name="Klenk H.-P."/>
        </authorList>
    </citation>
    <scope>NUCLEOTIDE SEQUENCE [LARGE SCALE GENOMIC DNA]</scope>
    <source>
        <strain evidence="5 6">DSM 44348</strain>
    </source>
</reference>
<keyword evidence="3" id="KW-0460">Magnesium</keyword>
<dbReference type="InterPro" id="IPR013341">
    <property type="entry name" value="Mandelate_racemase_N_dom"/>
</dbReference>
<dbReference type="InterPro" id="IPR046945">
    <property type="entry name" value="RHMD-like"/>
</dbReference>
<dbReference type="InterPro" id="IPR029065">
    <property type="entry name" value="Enolase_C-like"/>
</dbReference>
<dbReference type="Gene3D" id="3.20.20.120">
    <property type="entry name" value="Enolase-like C-terminal domain"/>
    <property type="match status" value="1"/>
</dbReference>
<name>A0A3N2H0M2_9PSEU</name>
<dbReference type="Pfam" id="PF02746">
    <property type="entry name" value="MR_MLE_N"/>
    <property type="match status" value="1"/>
</dbReference>
<sequence length="388" mass="41398">MRITEVTTYVLKLSGPQAYLGKLEDGSELSEDRGYVVREPWRSLYSGRFETMLVRVTAEDGTTGWGEALAPVGPEVTAAIVDRMLAGWLTGREITGVRPLWLGLRDLMRERGHLVGHQADALAAVDIALWDLYGKLTGLPVADLLGGAVRTHVPAYISGLARSTDAERAALAADWVTKGATLVKLALGKGIEADLATFDAVAEAAPSMRIAVDAHWAYRIGEAVELGQELDRRKALFFEAPLVPEDVDGHAELAGRIRTPVAVGEAMRNRYEFADWLGRRALRLAQPDVARTGITEAMSIAELASAHHVPVACHHSVGLGIALAAGIHVSAASADTPFFEYQPDTVPVAQSILRTPLPAGPTGFAVPAGPGLGIDVDTDLITKLAKEN</sequence>
<evidence type="ECO:0000256" key="1">
    <source>
        <dbReference type="ARBA" id="ARBA00001946"/>
    </source>
</evidence>
<dbReference type="PANTHER" id="PTHR13794:SF58">
    <property type="entry name" value="MITOCHONDRIAL ENOLASE SUPERFAMILY MEMBER 1"/>
    <property type="match status" value="1"/>
</dbReference>
<dbReference type="InterPro" id="IPR036849">
    <property type="entry name" value="Enolase-like_C_sf"/>
</dbReference>
<dbReference type="SFLD" id="SFLDS00001">
    <property type="entry name" value="Enolase"/>
    <property type="match status" value="1"/>
</dbReference>
<dbReference type="GO" id="GO:0016836">
    <property type="term" value="F:hydro-lyase activity"/>
    <property type="evidence" value="ECO:0007669"/>
    <property type="project" value="TreeGrafter"/>
</dbReference>
<comment type="cofactor">
    <cofactor evidence="1">
        <name>Mg(2+)</name>
        <dbReference type="ChEBI" id="CHEBI:18420"/>
    </cofactor>
</comment>
<evidence type="ECO:0000256" key="2">
    <source>
        <dbReference type="ARBA" id="ARBA00022723"/>
    </source>
</evidence>
<dbReference type="Pfam" id="PF13378">
    <property type="entry name" value="MR_MLE_C"/>
    <property type="match status" value="1"/>
</dbReference>
<keyword evidence="6" id="KW-1185">Reference proteome</keyword>
<feature type="domain" description="Mandelate racemase/muconate lactonizing enzyme C-terminal" evidence="4">
    <location>
        <begin position="166"/>
        <end position="260"/>
    </location>
</feature>
<dbReference type="InterPro" id="IPR013342">
    <property type="entry name" value="Mandelate_racemase_C"/>
</dbReference>
<evidence type="ECO:0000313" key="5">
    <source>
        <dbReference type="EMBL" id="ROS42468.1"/>
    </source>
</evidence>
<proteinExistence type="predicted"/>
<gene>
    <name evidence="5" type="ORF">EDD35_4858</name>
</gene>
<dbReference type="AlphaFoldDB" id="A0A3N2H0M2"/>
<dbReference type="CDD" id="cd03316">
    <property type="entry name" value="MR_like"/>
    <property type="match status" value="1"/>
</dbReference>
<dbReference type="SMART" id="SM00922">
    <property type="entry name" value="MR_MLE"/>
    <property type="match status" value="1"/>
</dbReference>
<dbReference type="InterPro" id="IPR018110">
    <property type="entry name" value="Mandel_Rmase/mucon_lact_enz_CS"/>
</dbReference>
<dbReference type="GO" id="GO:0009063">
    <property type="term" value="P:amino acid catabolic process"/>
    <property type="evidence" value="ECO:0007669"/>
    <property type="project" value="InterPro"/>
</dbReference>
<comment type="caution">
    <text evidence="5">The sequence shown here is derived from an EMBL/GenBank/DDBJ whole genome shotgun (WGS) entry which is preliminary data.</text>
</comment>
<organism evidence="5 6">
    <name type="scientific">Amycolatopsis thermoflava</name>
    <dbReference type="NCBI Taxonomy" id="84480"/>
    <lineage>
        <taxon>Bacteria</taxon>
        <taxon>Bacillati</taxon>
        <taxon>Actinomycetota</taxon>
        <taxon>Actinomycetes</taxon>
        <taxon>Pseudonocardiales</taxon>
        <taxon>Pseudonocardiaceae</taxon>
        <taxon>Amycolatopsis</taxon>
        <taxon>Amycolatopsis methanolica group</taxon>
    </lineage>
</organism>
<accession>A0A3N2H0M2</accession>
<evidence type="ECO:0000259" key="4">
    <source>
        <dbReference type="SMART" id="SM00922"/>
    </source>
</evidence>
<dbReference type="InterPro" id="IPR029017">
    <property type="entry name" value="Enolase-like_N"/>
</dbReference>
<dbReference type="EMBL" id="RKHY01000001">
    <property type="protein sequence ID" value="ROS42468.1"/>
    <property type="molecule type" value="Genomic_DNA"/>
</dbReference>
<protein>
    <submittedName>
        <fullName evidence="5">Galactonate dehydratase</fullName>
    </submittedName>
</protein>
<dbReference type="SUPFAM" id="SSF51604">
    <property type="entry name" value="Enolase C-terminal domain-like"/>
    <property type="match status" value="1"/>
</dbReference>
<dbReference type="GeneID" id="301846175"/>
<dbReference type="Gene3D" id="3.30.390.10">
    <property type="entry name" value="Enolase-like, N-terminal domain"/>
    <property type="match status" value="1"/>
</dbReference>
<dbReference type="Proteomes" id="UP000274843">
    <property type="component" value="Unassembled WGS sequence"/>
</dbReference>
<dbReference type="SFLD" id="SFLDG00179">
    <property type="entry name" value="mandelate_racemase"/>
    <property type="match status" value="1"/>
</dbReference>
<dbReference type="GO" id="GO:0016052">
    <property type="term" value="P:carbohydrate catabolic process"/>
    <property type="evidence" value="ECO:0007669"/>
    <property type="project" value="TreeGrafter"/>
</dbReference>
<dbReference type="RefSeq" id="WP_123685098.1">
    <property type="nucleotide sequence ID" value="NZ_RKHY01000001.1"/>
</dbReference>
<dbReference type="GO" id="GO:0000287">
    <property type="term" value="F:magnesium ion binding"/>
    <property type="evidence" value="ECO:0007669"/>
    <property type="project" value="TreeGrafter"/>
</dbReference>
<keyword evidence="2" id="KW-0479">Metal-binding</keyword>
<dbReference type="PANTHER" id="PTHR13794">
    <property type="entry name" value="ENOLASE SUPERFAMILY, MANDELATE RACEMASE"/>
    <property type="match status" value="1"/>
</dbReference>
<evidence type="ECO:0000313" key="6">
    <source>
        <dbReference type="Proteomes" id="UP000274843"/>
    </source>
</evidence>